<dbReference type="GO" id="GO:0006508">
    <property type="term" value="P:proteolysis"/>
    <property type="evidence" value="ECO:0007669"/>
    <property type="project" value="UniProtKB-UniRule"/>
</dbReference>
<proteinExistence type="inferred from homology"/>
<keyword evidence="1 4" id="KW-0645">Protease</keyword>
<evidence type="ECO:0000313" key="6">
    <source>
        <dbReference type="Proteomes" id="UP000184148"/>
    </source>
</evidence>
<gene>
    <name evidence="4" type="primary">gpr</name>
    <name evidence="5" type="ORF">SAMN02745133_02309</name>
</gene>
<dbReference type="EC" id="3.4.24.78" evidence="4"/>
<evidence type="ECO:0000256" key="1">
    <source>
        <dbReference type="ARBA" id="ARBA00022670"/>
    </source>
</evidence>
<keyword evidence="3 4" id="KW-0865">Zymogen</keyword>
<dbReference type="InterPro" id="IPR005080">
    <property type="entry name" value="Peptidase_A25"/>
</dbReference>
<dbReference type="STRING" id="1121429.SAMN02745133_02309"/>
<organism evidence="5 6">
    <name type="scientific">Desulforamulus putei DSM 12395</name>
    <dbReference type="NCBI Taxonomy" id="1121429"/>
    <lineage>
        <taxon>Bacteria</taxon>
        <taxon>Bacillati</taxon>
        <taxon>Bacillota</taxon>
        <taxon>Clostridia</taxon>
        <taxon>Eubacteriales</taxon>
        <taxon>Peptococcaceae</taxon>
        <taxon>Desulforamulus</taxon>
    </lineage>
</organism>
<comment type="similarity">
    <text evidence="4">Belongs to the peptidase A25 family.</text>
</comment>
<reference evidence="6" key="1">
    <citation type="submission" date="2016-11" db="EMBL/GenBank/DDBJ databases">
        <authorList>
            <person name="Varghese N."/>
            <person name="Submissions S."/>
        </authorList>
    </citation>
    <scope>NUCLEOTIDE SEQUENCE [LARGE SCALE GENOMIC DNA]</scope>
    <source>
        <strain evidence="6">DSM 12395</strain>
    </source>
</reference>
<comment type="PTM">
    <text evidence="4">Autoproteolytically processed. The inactive tetrameric zymogen termed p46 autoprocesses to a smaller form termed p41, which is active only during spore germination.</text>
</comment>
<evidence type="ECO:0000256" key="4">
    <source>
        <dbReference type="HAMAP-Rule" id="MF_00626"/>
    </source>
</evidence>
<dbReference type="AlphaFoldDB" id="A0A1M5AKU4"/>
<protein>
    <recommendedName>
        <fullName evidence="4">Germination protease</fullName>
        <ecNumber evidence="4">3.4.24.78</ecNumber>
    </recommendedName>
    <alternativeName>
        <fullName evidence="4">GPR endopeptidase</fullName>
    </alternativeName>
    <alternativeName>
        <fullName evidence="4">Germination proteinase</fullName>
    </alternativeName>
    <alternativeName>
        <fullName evidence="4">Spore protease</fullName>
    </alternativeName>
</protein>
<dbReference type="GO" id="GO:0004222">
    <property type="term" value="F:metalloendopeptidase activity"/>
    <property type="evidence" value="ECO:0007669"/>
    <property type="project" value="UniProtKB-UniRule"/>
</dbReference>
<comment type="function">
    <text evidence="4">Initiates the rapid degradation of small, acid-soluble proteins during spore germination.</text>
</comment>
<evidence type="ECO:0000256" key="2">
    <source>
        <dbReference type="ARBA" id="ARBA00022801"/>
    </source>
</evidence>
<keyword evidence="6" id="KW-1185">Reference proteome</keyword>
<name>A0A1M5AKU4_9FIRM</name>
<accession>A0A1M5AKU4</accession>
<dbReference type="SUPFAM" id="SSF53163">
    <property type="entry name" value="HybD-like"/>
    <property type="match status" value="1"/>
</dbReference>
<feature type="propeptide" id="PRO_5009990064" evidence="4">
    <location>
        <begin position="1"/>
        <end position="14"/>
    </location>
</feature>
<dbReference type="Pfam" id="PF03418">
    <property type="entry name" value="Peptidase_A25"/>
    <property type="match status" value="2"/>
</dbReference>
<evidence type="ECO:0000313" key="5">
    <source>
        <dbReference type="EMBL" id="SHF30881.1"/>
    </source>
</evidence>
<dbReference type="RefSeq" id="WP_073239542.1">
    <property type="nucleotide sequence ID" value="NZ_FQUY01000018.1"/>
</dbReference>
<sequence length="328" mass="35382">MDLNFYKSNNISLDLAVEAREVIRGQTGQEIPGCRMDKETYSNATVTIVHIEEEYAEQIMGKPRGTYITIEAPAIRENNRHVHQEIVEVFARQLSSLFNLPEHANVLVVGLGNWNATPDALGPKVVGMTLVTRHMYNYAPEEIRGGMRSVSALSPGVLGLTGIETAEIIKGVVDRIKPELIIAVDALASRSVERIGTTIQLADTGIAPGSGVGNKRAGINKESMGVPVIAIGVPTVVPAAIIAGETLDRLAEQTKNNPNLQGIYQFMNSEAIQPIVNAVLQPYTSAQLMVTPKEIDTLIENTAKIIAGGISLALHPSIAADEYSQYLH</sequence>
<dbReference type="NCBIfam" id="TIGR01441">
    <property type="entry name" value="GPR"/>
    <property type="match status" value="1"/>
</dbReference>
<dbReference type="HAMAP" id="MF_00626">
    <property type="entry name" value="Germination_prot"/>
    <property type="match status" value="1"/>
</dbReference>
<evidence type="ECO:0000256" key="3">
    <source>
        <dbReference type="ARBA" id="ARBA00023145"/>
    </source>
</evidence>
<comment type="catalytic activity">
    <reaction evidence="4">
        <text>Endopeptidase action with P4 Glu or Asp, P1 preferably Glu &gt; Asp, P1' hydrophobic and P2' Ala.</text>
        <dbReference type="EC" id="3.4.24.78"/>
    </reaction>
</comment>
<dbReference type="PIRSF" id="PIRSF019549">
    <property type="entry name" value="Peptidase_A25"/>
    <property type="match status" value="1"/>
</dbReference>
<keyword evidence="2 4" id="KW-0378">Hydrolase</keyword>
<dbReference type="GO" id="GO:0009847">
    <property type="term" value="P:spore germination"/>
    <property type="evidence" value="ECO:0007669"/>
    <property type="project" value="UniProtKB-UniRule"/>
</dbReference>
<dbReference type="InterPro" id="IPR023430">
    <property type="entry name" value="Pept_HybD-like_dom_sf"/>
</dbReference>
<feature type="chain" id="PRO_5023331986" description="Germination protease" evidence="4">
    <location>
        <begin position="15"/>
        <end position="328"/>
    </location>
</feature>
<dbReference type="EMBL" id="FQUY01000018">
    <property type="protein sequence ID" value="SHF30881.1"/>
    <property type="molecule type" value="Genomic_DNA"/>
</dbReference>
<dbReference type="OrthoDB" id="9777293at2"/>
<dbReference type="Proteomes" id="UP000184148">
    <property type="component" value="Unassembled WGS sequence"/>
</dbReference>
<comment type="subunit">
    <text evidence="4">Homotetramer.</text>
</comment>
<dbReference type="Gene3D" id="3.40.50.1450">
    <property type="entry name" value="HybD-like"/>
    <property type="match status" value="1"/>
</dbReference>